<evidence type="ECO:0000313" key="3">
    <source>
        <dbReference type="Proteomes" id="UP000220927"/>
    </source>
</evidence>
<dbReference type="Proteomes" id="UP000220927">
    <property type="component" value="Chromosome"/>
</dbReference>
<name>A0AAE5TZV4_9HYPH</name>
<dbReference type="InterPro" id="IPR008670">
    <property type="entry name" value="CoA_reduct_LuxC"/>
</dbReference>
<dbReference type="SUPFAM" id="SSF53720">
    <property type="entry name" value="ALDH-like"/>
    <property type="match status" value="1"/>
</dbReference>
<dbReference type="GO" id="GO:0003995">
    <property type="term" value="F:acyl-CoA dehydrogenase activity"/>
    <property type="evidence" value="ECO:0007669"/>
    <property type="project" value="InterPro"/>
</dbReference>
<dbReference type="Pfam" id="PF05893">
    <property type="entry name" value="LuxC"/>
    <property type="match status" value="1"/>
</dbReference>
<gene>
    <name evidence="2" type="ORF">CO657_21635</name>
</gene>
<reference evidence="2 3" key="1">
    <citation type="submission" date="2019-01" db="EMBL/GenBank/DDBJ databases">
        <title>Genomic insights into the origins and evolution of symbiotic genes in the Phaseolus vulgaris microsymbionts.</title>
        <authorList>
            <person name="Tong W."/>
        </authorList>
    </citation>
    <scope>NUCLEOTIDE SEQUENCE [LARGE SCALE GENOMIC DNA]</scope>
    <source>
        <strain evidence="2 3">FH23</strain>
    </source>
</reference>
<protein>
    <submittedName>
        <fullName evidence="2">Acyl-CoA reductase</fullName>
    </submittedName>
</protein>
<proteinExistence type="predicted"/>
<dbReference type="KEGG" id="rad:CO657_21635"/>
<dbReference type="GO" id="GO:0008218">
    <property type="term" value="P:bioluminescence"/>
    <property type="evidence" value="ECO:0007669"/>
    <property type="project" value="InterPro"/>
</dbReference>
<dbReference type="AlphaFoldDB" id="A0AAE5TZV4"/>
<evidence type="ECO:0000313" key="2">
    <source>
        <dbReference type="EMBL" id="QAS80512.1"/>
    </source>
</evidence>
<keyword evidence="3" id="KW-1185">Reference proteome</keyword>
<organism evidence="2 3">
    <name type="scientific">Rhizobium acidisoli</name>
    <dbReference type="NCBI Taxonomy" id="1538158"/>
    <lineage>
        <taxon>Bacteria</taxon>
        <taxon>Pseudomonadati</taxon>
        <taxon>Pseudomonadota</taxon>
        <taxon>Alphaproteobacteria</taxon>
        <taxon>Hyphomicrobiales</taxon>
        <taxon>Rhizobiaceae</taxon>
        <taxon>Rhizobium/Agrobacterium group</taxon>
        <taxon>Rhizobium</taxon>
    </lineage>
</organism>
<dbReference type="EMBL" id="CP034998">
    <property type="protein sequence ID" value="QAS80512.1"/>
    <property type="molecule type" value="Genomic_DNA"/>
</dbReference>
<sequence length="433" mass="47731">MKMIAGAGGVANISRWPDASPRPKSEAAATPMKNIPELPVILRVGGPLNTLECKPLPPYSVQATEFLAALSKALLALPAARQYPDIAAFGYWCRAANLTKLAREFGTQHPRLGRGLVLHIAPANVPVNFAFSFAFGLLAGNANIVRIPERDFPQVEVICDEIARLFAMPTHSRLAAMNRLIKYPRSDGITGALSVHCQARMLWGGDATITHLRKLPAHPRSVDIAFADRYSFCLMQAEAVLGADGQAMTELVRGFFNDVFLLDQNACSSPHLVIWRGNHEQAGQAQNRFWSAMAAHLKQRYEIAPIHAVDKFVNLCRTANMLPQASGSIRHDNLIYRVSLNGLPTDIEQHRGQYGFFYEYVTEDLGCFAEIVGERYQTLTCFGIDRDSLVRFIIDEGLTGIDRVVPVGKALDMGAIWDGYNLVQELSRIVSTA</sequence>
<evidence type="ECO:0000256" key="1">
    <source>
        <dbReference type="ARBA" id="ARBA00022857"/>
    </source>
</evidence>
<keyword evidence="1" id="KW-0521">NADP</keyword>
<dbReference type="InterPro" id="IPR016161">
    <property type="entry name" value="Ald_DH/histidinol_DH"/>
</dbReference>
<accession>A0AAE5TZV4</accession>